<protein>
    <recommendedName>
        <fullName evidence="1">DUF3638 domain-containing protein</fullName>
    </recommendedName>
</protein>
<evidence type="ECO:0000313" key="2">
    <source>
        <dbReference type="EMBL" id="POM80584.1"/>
    </source>
</evidence>
<organism evidence="2 3">
    <name type="scientific">Phytophthora palmivora</name>
    <dbReference type="NCBI Taxonomy" id="4796"/>
    <lineage>
        <taxon>Eukaryota</taxon>
        <taxon>Sar</taxon>
        <taxon>Stramenopiles</taxon>
        <taxon>Oomycota</taxon>
        <taxon>Peronosporomycetes</taxon>
        <taxon>Peronosporales</taxon>
        <taxon>Peronosporaceae</taxon>
        <taxon>Phytophthora</taxon>
    </lineage>
</organism>
<dbReference type="EMBL" id="NCKW01000379">
    <property type="protein sequence ID" value="POM80584.1"/>
    <property type="molecule type" value="Genomic_DNA"/>
</dbReference>
<sequence length="299" mass="33940">MGSGKTRVNLPMLFLHFTQSRNSRVVRAHFLSSLLSEAQQYMHRHLLASNARLGVFEQPFHRQIDLDMEKLEVIRDRQEELALYSGIQIVSPEHRMSLELKRLELDCEDPCVEILDEILDGDQFLDVLDECDAILQHRYHLVYAVGDPSDLYSRIERWKMAEALLREETGKFPSSRVSRVLQAPHVSCISPDYAKRLGAFEGTRLNAVVDSTELLREHLKKAGLPSREPLVRAITDSSVSLQAALGDYNHKFSPYTSQLLALRGSLEQFCLSSYRSFPIVEAHQVRAGLPTVGEVDGCH</sequence>
<dbReference type="OrthoDB" id="4866634at2759"/>
<comment type="caution">
    <text evidence="2">The sequence shown here is derived from an EMBL/GenBank/DDBJ whole genome shotgun (WGS) entry which is preliminary data.</text>
</comment>
<keyword evidence="3" id="KW-1185">Reference proteome</keyword>
<dbReference type="Pfam" id="PF12340">
    <property type="entry name" value="DUF3638"/>
    <property type="match status" value="1"/>
</dbReference>
<reference evidence="2 3" key="1">
    <citation type="journal article" date="2017" name="Genome Biol. Evol.">
        <title>Phytophthora megakarya and P. palmivora, closely related causal agents of cacao black pod rot, underwent increases in genome sizes and gene numbers by different mechanisms.</title>
        <authorList>
            <person name="Ali S.S."/>
            <person name="Shao J."/>
            <person name="Lary D.J."/>
            <person name="Kronmiller B."/>
            <person name="Shen D."/>
            <person name="Strem M.D."/>
            <person name="Amoako-Attah I."/>
            <person name="Akrofi A.Y."/>
            <person name="Begoude B.A."/>
            <person name="Ten Hoopen G.M."/>
            <person name="Coulibaly K."/>
            <person name="Kebe B.I."/>
            <person name="Melnick R.L."/>
            <person name="Guiltinan M.J."/>
            <person name="Tyler B.M."/>
            <person name="Meinhardt L.W."/>
            <person name="Bailey B.A."/>
        </authorList>
    </citation>
    <scope>NUCLEOTIDE SEQUENCE [LARGE SCALE GENOMIC DNA]</scope>
    <source>
        <strain evidence="3">sbr112.9</strain>
    </source>
</reference>
<dbReference type="Proteomes" id="UP000237271">
    <property type="component" value="Unassembled WGS sequence"/>
</dbReference>
<evidence type="ECO:0000259" key="1">
    <source>
        <dbReference type="Pfam" id="PF12340"/>
    </source>
</evidence>
<evidence type="ECO:0000313" key="3">
    <source>
        <dbReference type="Proteomes" id="UP000237271"/>
    </source>
</evidence>
<gene>
    <name evidence="2" type="ORF">PHPALM_1558</name>
</gene>
<dbReference type="AlphaFoldDB" id="A0A2P4YS09"/>
<dbReference type="InterPro" id="IPR022099">
    <property type="entry name" value="DUF3638"/>
</dbReference>
<name>A0A2P4YS09_9STRA</name>
<proteinExistence type="predicted"/>
<accession>A0A2P4YS09</accession>
<feature type="domain" description="DUF3638" evidence="1">
    <location>
        <begin position="1"/>
        <end position="166"/>
    </location>
</feature>